<name>A0A1H8ME57_9PROT</name>
<evidence type="ECO:0000313" key="4">
    <source>
        <dbReference type="Proteomes" id="UP000198814"/>
    </source>
</evidence>
<feature type="transmembrane region" description="Helical" evidence="1">
    <location>
        <begin position="12"/>
        <end position="31"/>
    </location>
</feature>
<proteinExistence type="predicted"/>
<dbReference type="OrthoDB" id="8914126at2"/>
<feature type="domain" description="Ice-binding protein C-terminal" evidence="2">
    <location>
        <begin position="179"/>
        <end position="202"/>
    </location>
</feature>
<accession>A0A1H8ME57</accession>
<dbReference type="Pfam" id="PF07589">
    <property type="entry name" value="PEP-CTERM"/>
    <property type="match status" value="1"/>
</dbReference>
<sequence length="206" mass="21533">MSKPFYLHNTMIAAMMLMTGGAAHAGLSFVVTDTATRTEAFNIAGFATLPTGSAVSLGHLDYTGPGAQTVTYTYLGQESGFIDKFYNTLSGAKLLESDAIGTSISSVVSAAGPLSFKFEGDTGKFAINGGHWNEGTSIGLIGTNMLIGSTTYAYVLGYNDSAGTKHLGDWDDFVVGVSAVPEPETYAMLLVGLGLVGFSLSKQKKR</sequence>
<evidence type="ECO:0000256" key="1">
    <source>
        <dbReference type="SAM" id="Phobius"/>
    </source>
</evidence>
<dbReference type="RefSeq" id="WP_090316920.1">
    <property type="nucleotide sequence ID" value="NZ_FNOE01000005.1"/>
</dbReference>
<evidence type="ECO:0000313" key="3">
    <source>
        <dbReference type="EMBL" id="SEO15603.1"/>
    </source>
</evidence>
<dbReference type="NCBIfam" id="TIGR02595">
    <property type="entry name" value="PEP_CTERM"/>
    <property type="match status" value="1"/>
</dbReference>
<gene>
    <name evidence="3" type="ORF">SAMN05216333_10563</name>
</gene>
<reference evidence="4" key="1">
    <citation type="submission" date="2016-10" db="EMBL/GenBank/DDBJ databases">
        <authorList>
            <person name="Varghese N."/>
            <person name="Submissions S."/>
        </authorList>
    </citation>
    <scope>NUCLEOTIDE SEQUENCE [LARGE SCALE GENOMIC DNA]</scope>
    <source>
        <strain evidence="4">Nm76</strain>
    </source>
</reference>
<dbReference type="Proteomes" id="UP000198814">
    <property type="component" value="Unassembled WGS sequence"/>
</dbReference>
<dbReference type="AlphaFoldDB" id="A0A1H8ME57"/>
<dbReference type="InterPro" id="IPR013424">
    <property type="entry name" value="Ice-binding_C"/>
</dbReference>
<keyword evidence="1" id="KW-0812">Transmembrane</keyword>
<organism evidence="3 4">
    <name type="scientific">Nitrosomonas oligotropha</name>
    <dbReference type="NCBI Taxonomy" id="42354"/>
    <lineage>
        <taxon>Bacteria</taxon>
        <taxon>Pseudomonadati</taxon>
        <taxon>Pseudomonadota</taxon>
        <taxon>Betaproteobacteria</taxon>
        <taxon>Nitrosomonadales</taxon>
        <taxon>Nitrosomonadaceae</taxon>
        <taxon>Nitrosomonas</taxon>
    </lineage>
</organism>
<feature type="transmembrane region" description="Helical" evidence="1">
    <location>
        <begin position="185"/>
        <end position="201"/>
    </location>
</feature>
<dbReference type="STRING" id="42354.SAMN05216333_10563"/>
<keyword evidence="1" id="KW-1133">Transmembrane helix</keyword>
<evidence type="ECO:0000259" key="2">
    <source>
        <dbReference type="Pfam" id="PF07589"/>
    </source>
</evidence>
<keyword evidence="4" id="KW-1185">Reference proteome</keyword>
<keyword evidence="1" id="KW-0472">Membrane</keyword>
<dbReference type="EMBL" id="FODO01000005">
    <property type="protein sequence ID" value="SEO15603.1"/>
    <property type="molecule type" value="Genomic_DNA"/>
</dbReference>
<protein>
    <submittedName>
        <fullName evidence="3">PEP-CTERM protein-sorting domain-containing protein</fullName>
    </submittedName>
</protein>